<keyword evidence="1" id="KW-1133">Transmembrane helix</keyword>
<dbReference type="EMBL" id="LS483487">
    <property type="protein sequence ID" value="SQJ02644.1"/>
    <property type="molecule type" value="Genomic_DNA"/>
</dbReference>
<organism evidence="2 3">
    <name type="scientific">Fusobacterium ulcerans</name>
    <dbReference type="NCBI Taxonomy" id="861"/>
    <lineage>
        <taxon>Bacteria</taxon>
        <taxon>Fusobacteriati</taxon>
        <taxon>Fusobacteriota</taxon>
        <taxon>Fusobacteriia</taxon>
        <taxon>Fusobacteriales</taxon>
        <taxon>Fusobacteriaceae</taxon>
        <taxon>Fusobacterium</taxon>
    </lineage>
</organism>
<protein>
    <submittedName>
        <fullName evidence="2">Uncharacterized protein</fullName>
    </submittedName>
</protein>
<reference evidence="2 3" key="1">
    <citation type="submission" date="2018-06" db="EMBL/GenBank/DDBJ databases">
        <authorList>
            <consortium name="Pathogen Informatics"/>
            <person name="Doyle S."/>
        </authorList>
    </citation>
    <scope>NUCLEOTIDE SEQUENCE [LARGE SCALE GENOMIC DNA]</scope>
    <source>
        <strain evidence="2 3">NCTC12112</strain>
    </source>
</reference>
<dbReference type="GeneID" id="78456082"/>
<name>A0AAX2JBH0_9FUSO</name>
<accession>A0AAX2JBH0</accession>
<dbReference type="Proteomes" id="UP000249008">
    <property type="component" value="Chromosome 1"/>
</dbReference>
<keyword evidence="1" id="KW-0812">Transmembrane</keyword>
<evidence type="ECO:0000313" key="3">
    <source>
        <dbReference type="Proteomes" id="UP000249008"/>
    </source>
</evidence>
<sequence>MFRSLIIFALTFLLVVFGLEYLMPPFGTIVYLNPVEIVGSITYSIAYVTGMSVKLSMFLAIAFISIIPLIVVIAVNRICKKKKKRRF</sequence>
<dbReference type="RefSeq" id="WP_005977234.1">
    <property type="nucleotide sequence ID" value="NZ_CABKNW010000002.1"/>
</dbReference>
<gene>
    <name evidence="2" type="ORF">NCTC12112_01521</name>
</gene>
<proteinExistence type="predicted"/>
<keyword evidence="1" id="KW-0472">Membrane</keyword>
<feature type="transmembrane region" description="Helical" evidence="1">
    <location>
        <begin position="57"/>
        <end position="79"/>
    </location>
</feature>
<evidence type="ECO:0000313" key="2">
    <source>
        <dbReference type="EMBL" id="SQJ02644.1"/>
    </source>
</evidence>
<evidence type="ECO:0000256" key="1">
    <source>
        <dbReference type="SAM" id="Phobius"/>
    </source>
</evidence>
<dbReference type="KEGG" id="ful:C4N20_14745"/>
<dbReference type="AlphaFoldDB" id="A0AAX2JBH0"/>